<dbReference type="Gene3D" id="2.60.120.260">
    <property type="entry name" value="Galactose-binding domain-like"/>
    <property type="match status" value="1"/>
</dbReference>
<dbReference type="InterPro" id="IPR008979">
    <property type="entry name" value="Galactose-bd-like_sf"/>
</dbReference>
<dbReference type="InterPro" id="IPR013736">
    <property type="entry name" value="Xaa-Pro_dipept_C"/>
</dbReference>
<evidence type="ECO:0000313" key="5">
    <source>
        <dbReference type="Proteomes" id="UP000002791"/>
    </source>
</evidence>
<dbReference type="AlphaFoldDB" id="H5XH85"/>
<dbReference type="PANTHER" id="PTHR43056">
    <property type="entry name" value="PEPTIDASE S9 PROLYL OLIGOPEPTIDASE"/>
    <property type="match status" value="1"/>
</dbReference>
<evidence type="ECO:0000313" key="4">
    <source>
        <dbReference type="EMBL" id="EHR60570.1"/>
    </source>
</evidence>
<dbReference type="Proteomes" id="UP000002791">
    <property type="component" value="Chromosome"/>
</dbReference>
<dbReference type="SUPFAM" id="SSF53474">
    <property type="entry name" value="alpha/beta-Hydrolases"/>
    <property type="match status" value="1"/>
</dbReference>
<dbReference type="InterPro" id="IPR029058">
    <property type="entry name" value="AB_hydrolase_fold"/>
</dbReference>
<feature type="region of interest" description="Disordered" evidence="2">
    <location>
        <begin position="384"/>
        <end position="404"/>
    </location>
</feature>
<dbReference type="SUPFAM" id="SSF49785">
    <property type="entry name" value="Galactose-binding domain-like"/>
    <property type="match status" value="1"/>
</dbReference>
<evidence type="ECO:0000256" key="2">
    <source>
        <dbReference type="SAM" id="MobiDB-lite"/>
    </source>
</evidence>
<dbReference type="OrthoDB" id="5240615at2"/>
<dbReference type="Gene3D" id="3.40.50.1820">
    <property type="entry name" value="alpha/beta hydrolase"/>
    <property type="match status" value="2"/>
</dbReference>
<feature type="domain" description="Xaa-Pro dipeptidyl-peptidase C-terminal" evidence="3">
    <location>
        <begin position="322"/>
        <end position="532"/>
    </location>
</feature>
<dbReference type="InterPro" id="IPR005674">
    <property type="entry name" value="CocE/Ser_esterase"/>
</dbReference>
<dbReference type="GO" id="GO:0008239">
    <property type="term" value="F:dipeptidyl-peptidase activity"/>
    <property type="evidence" value="ECO:0007669"/>
    <property type="project" value="InterPro"/>
</dbReference>
<protein>
    <submittedName>
        <fullName evidence="4">Putative hydrolase, CocE/NonD family</fullName>
    </submittedName>
</protein>
<sequence length="544" mass="59823">MSSAHRGRAHPLPRPRRALARVASILTALTVTVSVVAPMAPVARAAPQPAAPSPAALPDDPFFSYDRPPEYQVVREDVDVPLRDGSHVVCRLYRPGDTTTRPAAGRFPGIVYEYTAYADNAETFGEGAAYFVRRGYNALVCQARGSGESPGSLDPFGPQEQRDNYDVVEWLAAHPASTGRIGQMGVSYGGHSALLVAVNQPPHLEAIIPMNGIHDWYADTIYHGGIYSARIRDWQRQVAPDTLRTYAEHPLYDDFWRDRSVMSRWNRLTIPTLEINGWYDRYRDGMVKNYRARPDNVWLISGPWEHGYPEGQHADIGRGAYLAWWDHWLAQDPDAPLPATHVTSYEVPGPGAGHGWQQFEQWPPRDARELTLRLGTDGALSRAVGRPGTATFDVNTEPEPPQGDERLVFGTSPLRRDLVLAGDASARIRVSFGAEDGHLAAVLYDQAPDGTSTRITEGWLKASHRDTHTGLSPVEPGRVYDLDVHIRPTHYRLPAGHRLVLRVSSDDYPAIDSSAPPGRVEVRTGAAGSTLHLTVHNAPAGGTP</sequence>
<dbReference type="RefSeq" id="WP_005455271.1">
    <property type="nucleotide sequence ID" value="NZ_CM001440.1"/>
</dbReference>
<dbReference type="SMART" id="SM00939">
    <property type="entry name" value="PepX_C"/>
    <property type="match status" value="1"/>
</dbReference>
<name>H5XH85_9PSEU</name>
<dbReference type="eggNOG" id="COG2936">
    <property type="taxonomic scope" value="Bacteria"/>
</dbReference>
<dbReference type="Pfam" id="PF02129">
    <property type="entry name" value="Peptidase_S15"/>
    <property type="match status" value="2"/>
</dbReference>
<evidence type="ECO:0000256" key="1">
    <source>
        <dbReference type="ARBA" id="ARBA00022801"/>
    </source>
</evidence>
<dbReference type="InterPro" id="IPR050585">
    <property type="entry name" value="Xaa-Pro_dipeptidyl-ppase/CocE"/>
</dbReference>
<keyword evidence="1 4" id="KW-0378">Hydrolase</keyword>
<evidence type="ECO:0000259" key="3">
    <source>
        <dbReference type="SMART" id="SM00939"/>
    </source>
</evidence>
<dbReference type="InterPro" id="IPR000383">
    <property type="entry name" value="Xaa-Pro-like_dom"/>
</dbReference>
<accession>H5XH85</accession>
<keyword evidence="5" id="KW-1185">Reference proteome</keyword>
<reference evidence="4 5" key="1">
    <citation type="submission" date="2011-11" db="EMBL/GenBank/DDBJ databases">
        <title>The Noncontiguous Finished sequence of Saccharomonospora cyanea NA-134.</title>
        <authorList>
            <consortium name="US DOE Joint Genome Institute"/>
            <person name="Lucas S."/>
            <person name="Han J."/>
            <person name="Lapidus A."/>
            <person name="Cheng J.-F."/>
            <person name="Goodwin L."/>
            <person name="Pitluck S."/>
            <person name="Peters L."/>
            <person name="Ovchinnikova G."/>
            <person name="Lu M."/>
            <person name="Detter J.C."/>
            <person name="Han C."/>
            <person name="Tapia R."/>
            <person name="Land M."/>
            <person name="Hauser L."/>
            <person name="Kyrpides N."/>
            <person name="Ivanova N."/>
            <person name="Pagani I."/>
            <person name="Brambilla E.-M."/>
            <person name="Klenk H.-P."/>
            <person name="Woyke T."/>
        </authorList>
    </citation>
    <scope>NUCLEOTIDE SEQUENCE [LARGE SCALE GENOMIC DNA]</scope>
    <source>
        <strain evidence="4 5">NA-134</strain>
    </source>
</reference>
<gene>
    <name evidence="4" type="ORF">SaccyDRAFT_1672</name>
</gene>
<dbReference type="EMBL" id="CM001440">
    <property type="protein sequence ID" value="EHR60570.1"/>
    <property type="molecule type" value="Genomic_DNA"/>
</dbReference>
<organism evidence="4 5">
    <name type="scientific">Saccharomonospora cyanea NA-134</name>
    <dbReference type="NCBI Taxonomy" id="882082"/>
    <lineage>
        <taxon>Bacteria</taxon>
        <taxon>Bacillati</taxon>
        <taxon>Actinomycetota</taxon>
        <taxon>Actinomycetes</taxon>
        <taxon>Pseudonocardiales</taxon>
        <taxon>Pseudonocardiaceae</taxon>
        <taxon>Saccharomonospora</taxon>
    </lineage>
</organism>
<dbReference type="HOGENOM" id="CLU_032549_0_0_11"/>
<proteinExistence type="predicted"/>
<dbReference type="PANTHER" id="PTHR43056:SF10">
    <property type="entry name" value="COCE_NOND FAMILY, PUTATIVE (AFU_ORTHOLOGUE AFUA_7G00600)-RELATED"/>
    <property type="match status" value="1"/>
</dbReference>
<dbReference type="STRING" id="882082.SaccyDRAFT_1672"/>
<dbReference type="Pfam" id="PF08530">
    <property type="entry name" value="PepX_C"/>
    <property type="match status" value="1"/>
</dbReference>
<dbReference type="NCBIfam" id="TIGR00976">
    <property type="entry name" value="CocE_NonD"/>
    <property type="match status" value="1"/>
</dbReference>